<evidence type="ECO:0000256" key="9">
    <source>
        <dbReference type="RuleBase" id="RU003357"/>
    </source>
</evidence>
<feature type="chain" id="PRO_5042840217" evidence="10">
    <location>
        <begin position="23"/>
        <end position="940"/>
    </location>
</feature>
<comment type="subcellular location">
    <subcellularLocation>
        <location evidence="1 8">Cell outer membrane</location>
        <topology evidence="1 8">Multi-pass membrane protein</topology>
    </subcellularLocation>
</comment>
<evidence type="ECO:0000256" key="5">
    <source>
        <dbReference type="ARBA" id="ARBA00023077"/>
    </source>
</evidence>
<dbReference type="SUPFAM" id="SSF49464">
    <property type="entry name" value="Carboxypeptidase regulatory domain-like"/>
    <property type="match status" value="1"/>
</dbReference>
<dbReference type="InterPro" id="IPR010104">
    <property type="entry name" value="TonB_rcpt_bac"/>
</dbReference>
<comment type="similarity">
    <text evidence="8 9">Belongs to the TonB-dependent receptor family.</text>
</comment>
<keyword evidence="5 9" id="KW-0798">TonB box</keyword>
<dbReference type="Gene3D" id="2.170.130.10">
    <property type="entry name" value="TonB-dependent receptor, plug domain"/>
    <property type="match status" value="1"/>
</dbReference>
<keyword evidence="2 8" id="KW-0813">Transport</keyword>
<feature type="domain" description="TonB-dependent receptor-like beta-barrel" evidence="11">
    <location>
        <begin position="487"/>
        <end position="907"/>
    </location>
</feature>
<evidence type="ECO:0000256" key="7">
    <source>
        <dbReference type="ARBA" id="ARBA00023237"/>
    </source>
</evidence>
<evidence type="ECO:0000256" key="2">
    <source>
        <dbReference type="ARBA" id="ARBA00022448"/>
    </source>
</evidence>
<dbReference type="Pfam" id="PF00593">
    <property type="entry name" value="TonB_dep_Rec_b-barrel"/>
    <property type="match status" value="1"/>
</dbReference>
<dbReference type="GO" id="GO:0009279">
    <property type="term" value="C:cell outer membrane"/>
    <property type="evidence" value="ECO:0007669"/>
    <property type="project" value="UniProtKB-SubCell"/>
</dbReference>
<dbReference type="Proteomes" id="UP000675747">
    <property type="component" value="Unassembled WGS sequence"/>
</dbReference>
<dbReference type="InterPro" id="IPR039426">
    <property type="entry name" value="TonB-dep_rcpt-like"/>
</dbReference>
<keyword evidence="14" id="KW-1185">Reference proteome</keyword>
<dbReference type="AlphaFoldDB" id="A0AAP2C8T0"/>
<name>A0AAP2C8T0_9GAMM</name>
<evidence type="ECO:0000256" key="8">
    <source>
        <dbReference type="PROSITE-ProRule" id="PRU01360"/>
    </source>
</evidence>
<dbReference type="PROSITE" id="PS52016">
    <property type="entry name" value="TONB_DEPENDENT_REC_3"/>
    <property type="match status" value="1"/>
</dbReference>
<dbReference type="InterPro" id="IPR000531">
    <property type="entry name" value="Beta-barrel_TonB"/>
</dbReference>
<dbReference type="InterPro" id="IPR008969">
    <property type="entry name" value="CarboxyPept-like_regulatory"/>
</dbReference>
<dbReference type="SUPFAM" id="SSF56935">
    <property type="entry name" value="Porins"/>
    <property type="match status" value="1"/>
</dbReference>
<keyword evidence="7 8" id="KW-0998">Cell outer membrane</keyword>
<dbReference type="InterPro" id="IPR036942">
    <property type="entry name" value="Beta-barrel_TonB_sf"/>
</dbReference>
<keyword evidence="3 8" id="KW-1134">Transmembrane beta strand</keyword>
<evidence type="ECO:0000313" key="14">
    <source>
        <dbReference type="Proteomes" id="UP000675747"/>
    </source>
</evidence>
<evidence type="ECO:0000256" key="6">
    <source>
        <dbReference type="ARBA" id="ARBA00023136"/>
    </source>
</evidence>
<evidence type="ECO:0000256" key="3">
    <source>
        <dbReference type="ARBA" id="ARBA00022452"/>
    </source>
</evidence>
<dbReference type="InterPro" id="IPR037066">
    <property type="entry name" value="Plug_dom_sf"/>
</dbReference>
<evidence type="ECO:0000256" key="1">
    <source>
        <dbReference type="ARBA" id="ARBA00004571"/>
    </source>
</evidence>
<dbReference type="PANTHER" id="PTHR40980:SF4">
    <property type="entry name" value="TONB-DEPENDENT RECEPTOR-LIKE BETA-BARREL DOMAIN-CONTAINING PROTEIN"/>
    <property type="match status" value="1"/>
</dbReference>
<evidence type="ECO:0000313" key="13">
    <source>
        <dbReference type="EMBL" id="MBS7456386.1"/>
    </source>
</evidence>
<dbReference type="PANTHER" id="PTHR40980">
    <property type="entry name" value="PLUG DOMAIN-CONTAINING PROTEIN"/>
    <property type="match status" value="1"/>
</dbReference>
<keyword evidence="13" id="KW-0675">Receptor</keyword>
<feature type="signal peptide" evidence="10">
    <location>
        <begin position="1"/>
        <end position="22"/>
    </location>
</feature>
<dbReference type="NCBIfam" id="TIGR01782">
    <property type="entry name" value="TonB-Xanth-Caul"/>
    <property type="match status" value="1"/>
</dbReference>
<keyword evidence="6 8" id="KW-0472">Membrane</keyword>
<evidence type="ECO:0000259" key="11">
    <source>
        <dbReference type="Pfam" id="PF00593"/>
    </source>
</evidence>
<evidence type="ECO:0000256" key="10">
    <source>
        <dbReference type="SAM" id="SignalP"/>
    </source>
</evidence>
<comment type="caution">
    <text evidence="13">The sequence shown here is derived from an EMBL/GenBank/DDBJ whole genome shotgun (WGS) entry which is preliminary data.</text>
</comment>
<evidence type="ECO:0000259" key="12">
    <source>
        <dbReference type="Pfam" id="PF07715"/>
    </source>
</evidence>
<dbReference type="CDD" id="cd01347">
    <property type="entry name" value="ligand_gated_channel"/>
    <property type="match status" value="1"/>
</dbReference>
<reference evidence="13 14" key="1">
    <citation type="journal article" date="2021" name="Microbiol. Resour. Announc.">
        <title>Draft Genome Sequence of Coralloluteibacterium stylophorae LMG 29479T.</title>
        <authorList>
            <person name="Karlyshev A.V."/>
            <person name="Kudryashova E.B."/>
            <person name="Ariskina E.V."/>
            <person name="Conroy A.P."/>
            <person name="Abidueva E.Y."/>
        </authorList>
    </citation>
    <scope>NUCLEOTIDE SEQUENCE [LARGE SCALE GENOMIC DNA]</scope>
    <source>
        <strain evidence="13 14">LMG 29479</strain>
    </source>
</reference>
<evidence type="ECO:0000256" key="4">
    <source>
        <dbReference type="ARBA" id="ARBA00022692"/>
    </source>
</evidence>
<protein>
    <submittedName>
        <fullName evidence="13">TonB-dependent receptor</fullName>
    </submittedName>
</protein>
<dbReference type="Pfam" id="PF07715">
    <property type="entry name" value="Plug"/>
    <property type="match status" value="1"/>
</dbReference>
<keyword evidence="4 8" id="KW-0812">Transmembrane</keyword>
<dbReference type="Gene3D" id="2.40.170.20">
    <property type="entry name" value="TonB-dependent receptor, beta-barrel domain"/>
    <property type="match status" value="1"/>
</dbReference>
<gene>
    <name evidence="13" type="ORF">KB893_004445</name>
</gene>
<proteinExistence type="inferred from homology"/>
<dbReference type="Pfam" id="PF13620">
    <property type="entry name" value="CarboxypepD_reg"/>
    <property type="match status" value="1"/>
</dbReference>
<dbReference type="RefSeq" id="WP_213173471.1">
    <property type="nucleotide sequence ID" value="NZ_JAGQFT020000002.1"/>
</dbReference>
<feature type="domain" description="TonB-dependent receptor plug" evidence="12">
    <location>
        <begin position="143"/>
        <end position="247"/>
    </location>
</feature>
<keyword evidence="10" id="KW-0732">Signal</keyword>
<dbReference type="EMBL" id="JAGQFT020000002">
    <property type="protein sequence ID" value="MBS7456386.1"/>
    <property type="molecule type" value="Genomic_DNA"/>
</dbReference>
<sequence length="940" mass="102604">MHSKRRLCMAVSIALAAVGSGALPLPWSGNTGVAFAQEAGAVAGRVTDGAGRGVGGVRVEVLGGRASALTGADGGYRLDGVGQDAQVLSFQGAGQVPATRRLEPGSGLRRLDVVLAVDGEAQRLDQIVVRGQYESRRRAVNDKRAADAIADVVSADSMGRYPDQNVAESLQRVPGVSITRDQGEGRFVTIRGLDSALNSVTVNGQAIGTPEDAVRSATLDVIPSDSTERITVVKAPTPDMPGDSIGGSINIESASGFDREGRSLRGRVEAGYNELSGNTNPKASFNYSDQFDGTLGIAFGASFQDREYESDNVEAEYDYPFGDADEGGPLIAQQIQQRKYMVDRERFGTNLNIDLRPDADNAYYVRMLYSDFTDAETRQSSVYNFDGGELLGSDGERYTIGGIDADEFGRRIRWRTKEQDTFAVTTGGENRFDASAIDYRIGYTQTHERVLDEIEARFEYDADPLAVELDQSAGIPTFELIDPAGADYLDNDAYVLDRFIPSPTVVDDRELSAAFNVDFDAAGITWKTGLLGRWRDRKADSSEMELRDVPDLSLGEWTTGARDYRFGDLGDGIDSAAMLAWLRANRGEVGEREQDAVENLLLSRGEDYTASEDIAAGYFMGTFEFDALRVIAGVRAERTDFDTTGVAIETEEVDGDPALVSIGARSASNSYTSVLPGLHLRYDGANDWVLRGAYTETISRPGFGDASPRLAVNREDEEVEAGNPDLDPYESQNLDVSVERYIGNSGIVSLGLFHKSIDGYIVETTTRDDPQFPGFDVTRAVNGREATVKGLEFNAQQQLDVLPGAWAGLLYGVSATFLDATFDAGINGRDEDFDLPRASDRVYSAYLGYENFGLSARLAAQYRSEYLEEVGDAPIFDVYVAPHTQLDFTLNYAVDRNWELYFEASNLLDEPLELYQGERANTLQYEVYERTYTAGVRINL</sequence>
<accession>A0AAP2C8T0</accession>
<organism evidence="13 14">
    <name type="scientific">Coralloluteibacterium stylophorae</name>
    <dbReference type="NCBI Taxonomy" id="1776034"/>
    <lineage>
        <taxon>Bacteria</taxon>
        <taxon>Pseudomonadati</taxon>
        <taxon>Pseudomonadota</taxon>
        <taxon>Gammaproteobacteria</taxon>
        <taxon>Lysobacterales</taxon>
        <taxon>Lysobacteraceae</taxon>
        <taxon>Coralloluteibacterium</taxon>
    </lineage>
</organism>
<dbReference type="InterPro" id="IPR012910">
    <property type="entry name" value="Plug_dom"/>
</dbReference>